<evidence type="ECO:0000313" key="3">
    <source>
        <dbReference type="Proteomes" id="UP001610063"/>
    </source>
</evidence>
<feature type="transmembrane region" description="Helical" evidence="1">
    <location>
        <begin position="124"/>
        <end position="144"/>
    </location>
</feature>
<dbReference type="EMBL" id="JBIPKE010000015">
    <property type="protein sequence ID" value="MFH6983645.1"/>
    <property type="molecule type" value="Genomic_DNA"/>
</dbReference>
<keyword evidence="1" id="KW-1133">Transmembrane helix</keyword>
<gene>
    <name evidence="2" type="ORF">ACHKAR_09355</name>
</gene>
<proteinExistence type="predicted"/>
<accession>A0ABW7N9C0</accession>
<sequence>MTTVETQIEELEKMRSRWLLINLIGFVLWDGFRIFDSYLIEGGLATHFQIIYLFGWLTWTLGLVQLTRLGFKAKKVRQASQILNDELVELYRLKSWRLALFVVLITQVVIIALSFLSFDVSGILSAEISIFAAVTAALSAFTYYQIFTND</sequence>
<reference evidence="2 3" key="1">
    <citation type="journal article" date="2013" name="Int. J. Syst. Evol. Microbiol.">
        <title>Marinoscillum luteum sp. nov., isolated from marine sediment.</title>
        <authorList>
            <person name="Cha I.T."/>
            <person name="Park S.J."/>
            <person name="Kim S.J."/>
            <person name="Kim J.G."/>
            <person name="Jung M.Y."/>
            <person name="Shin K.S."/>
            <person name="Kwon K.K."/>
            <person name="Yang S.H."/>
            <person name="Seo Y.S."/>
            <person name="Rhee S.K."/>
        </authorList>
    </citation>
    <scope>NUCLEOTIDE SEQUENCE [LARGE SCALE GENOMIC DNA]</scope>
    <source>
        <strain evidence="2 3">KCTC 23939</strain>
    </source>
</reference>
<keyword evidence="3" id="KW-1185">Reference proteome</keyword>
<organism evidence="2 3">
    <name type="scientific">Marinoscillum luteum</name>
    <dbReference type="NCBI Taxonomy" id="861051"/>
    <lineage>
        <taxon>Bacteria</taxon>
        <taxon>Pseudomonadati</taxon>
        <taxon>Bacteroidota</taxon>
        <taxon>Cytophagia</taxon>
        <taxon>Cytophagales</taxon>
        <taxon>Reichenbachiellaceae</taxon>
        <taxon>Marinoscillum</taxon>
    </lineage>
</organism>
<evidence type="ECO:0000313" key="2">
    <source>
        <dbReference type="EMBL" id="MFH6983645.1"/>
    </source>
</evidence>
<dbReference type="RefSeq" id="WP_395417191.1">
    <property type="nucleotide sequence ID" value="NZ_JBIPKE010000015.1"/>
</dbReference>
<keyword evidence="1" id="KW-0472">Membrane</keyword>
<evidence type="ECO:0000256" key="1">
    <source>
        <dbReference type="SAM" id="Phobius"/>
    </source>
</evidence>
<feature type="transmembrane region" description="Helical" evidence="1">
    <location>
        <begin position="18"/>
        <end position="35"/>
    </location>
</feature>
<comment type="caution">
    <text evidence="2">The sequence shown here is derived from an EMBL/GenBank/DDBJ whole genome shotgun (WGS) entry which is preliminary data.</text>
</comment>
<feature type="transmembrane region" description="Helical" evidence="1">
    <location>
        <begin position="98"/>
        <end position="118"/>
    </location>
</feature>
<dbReference type="Proteomes" id="UP001610063">
    <property type="component" value="Unassembled WGS sequence"/>
</dbReference>
<feature type="transmembrane region" description="Helical" evidence="1">
    <location>
        <begin position="50"/>
        <end position="71"/>
    </location>
</feature>
<protein>
    <submittedName>
        <fullName evidence="2">Uncharacterized protein</fullName>
    </submittedName>
</protein>
<name>A0ABW7N9C0_9BACT</name>
<keyword evidence="1" id="KW-0812">Transmembrane</keyword>